<keyword evidence="7" id="KW-1185">Reference proteome</keyword>
<dbReference type="PANTHER" id="PTHR30055:SF234">
    <property type="entry name" value="HTH-TYPE TRANSCRIPTIONAL REGULATOR BETI"/>
    <property type="match status" value="1"/>
</dbReference>
<evidence type="ECO:0000313" key="7">
    <source>
        <dbReference type="Proteomes" id="UP001500416"/>
    </source>
</evidence>
<reference evidence="6 7" key="1">
    <citation type="journal article" date="2019" name="Int. J. Syst. Evol. Microbiol.">
        <title>The Global Catalogue of Microorganisms (GCM) 10K type strain sequencing project: providing services to taxonomists for standard genome sequencing and annotation.</title>
        <authorList>
            <consortium name="The Broad Institute Genomics Platform"/>
            <consortium name="The Broad Institute Genome Sequencing Center for Infectious Disease"/>
            <person name="Wu L."/>
            <person name="Ma J."/>
        </authorList>
    </citation>
    <scope>NUCLEOTIDE SEQUENCE [LARGE SCALE GENOMIC DNA]</scope>
    <source>
        <strain evidence="6 7">JCM 3380</strain>
    </source>
</reference>
<dbReference type="Gene3D" id="1.10.357.10">
    <property type="entry name" value="Tetracycline Repressor, domain 2"/>
    <property type="match status" value="1"/>
</dbReference>
<organism evidence="6 7">
    <name type="scientific">Saccharothrix mutabilis subsp. mutabilis</name>
    <dbReference type="NCBI Taxonomy" id="66855"/>
    <lineage>
        <taxon>Bacteria</taxon>
        <taxon>Bacillati</taxon>
        <taxon>Actinomycetota</taxon>
        <taxon>Actinomycetes</taxon>
        <taxon>Pseudonocardiales</taxon>
        <taxon>Pseudonocardiaceae</taxon>
        <taxon>Saccharothrix</taxon>
    </lineage>
</organism>
<dbReference type="PRINTS" id="PR00455">
    <property type="entry name" value="HTHTETR"/>
</dbReference>
<dbReference type="SUPFAM" id="SSF48498">
    <property type="entry name" value="Tetracyclin repressor-like, C-terminal domain"/>
    <property type="match status" value="1"/>
</dbReference>
<dbReference type="InterPro" id="IPR036271">
    <property type="entry name" value="Tet_transcr_reg_TetR-rel_C_sf"/>
</dbReference>
<sequence length="196" mass="20454">MATSPRRPYHHGALREGLVTAARALVDAEGAEGLTLRKAAAAAGVSHAAAYRHFADKASLVAAVMAQGFEELAALAEPTGTPLERLHGIGRAYLAFALANPSLYRLMFGSADVPRRADFPDLAAAERRVYARMATAVEAAQESGELAPHPVADVTLLMSCVMHGLCSQLLAGLLPADAAPELARTVMMLVDKGLGA</sequence>
<keyword evidence="3" id="KW-0804">Transcription</keyword>
<dbReference type="Pfam" id="PF00440">
    <property type="entry name" value="TetR_N"/>
    <property type="match status" value="1"/>
</dbReference>
<dbReference type="SUPFAM" id="SSF46689">
    <property type="entry name" value="Homeodomain-like"/>
    <property type="match status" value="1"/>
</dbReference>
<protein>
    <submittedName>
        <fullName evidence="6">TetR/AcrR family transcriptional regulator</fullName>
    </submittedName>
</protein>
<dbReference type="InterPro" id="IPR001647">
    <property type="entry name" value="HTH_TetR"/>
</dbReference>
<proteinExistence type="predicted"/>
<dbReference type="Pfam" id="PF13305">
    <property type="entry name" value="TetR_C_33"/>
    <property type="match status" value="1"/>
</dbReference>
<name>A0ABN0T5M8_9PSEU</name>
<feature type="DNA-binding region" description="H-T-H motif" evidence="4">
    <location>
        <begin position="35"/>
        <end position="54"/>
    </location>
</feature>
<dbReference type="InterPro" id="IPR009057">
    <property type="entry name" value="Homeodomain-like_sf"/>
</dbReference>
<feature type="domain" description="HTH tetR-type" evidence="5">
    <location>
        <begin position="12"/>
        <end position="72"/>
    </location>
</feature>
<evidence type="ECO:0000256" key="4">
    <source>
        <dbReference type="PROSITE-ProRule" id="PRU00335"/>
    </source>
</evidence>
<dbReference type="Proteomes" id="UP001500416">
    <property type="component" value="Unassembled WGS sequence"/>
</dbReference>
<dbReference type="PROSITE" id="PS50977">
    <property type="entry name" value="HTH_TETR_2"/>
    <property type="match status" value="1"/>
</dbReference>
<dbReference type="EMBL" id="BAAABU010000002">
    <property type="protein sequence ID" value="GAA0213075.1"/>
    <property type="molecule type" value="Genomic_DNA"/>
</dbReference>
<dbReference type="RefSeq" id="WP_343932291.1">
    <property type="nucleotide sequence ID" value="NZ_BAAABU010000002.1"/>
</dbReference>
<evidence type="ECO:0000313" key="6">
    <source>
        <dbReference type="EMBL" id="GAA0213075.1"/>
    </source>
</evidence>
<evidence type="ECO:0000256" key="1">
    <source>
        <dbReference type="ARBA" id="ARBA00023015"/>
    </source>
</evidence>
<evidence type="ECO:0000259" key="5">
    <source>
        <dbReference type="PROSITE" id="PS50977"/>
    </source>
</evidence>
<keyword evidence="1" id="KW-0805">Transcription regulation</keyword>
<gene>
    <name evidence="6" type="ORF">GCM10010492_08560</name>
</gene>
<dbReference type="InterPro" id="IPR025996">
    <property type="entry name" value="MT1864/Rv1816-like_C"/>
</dbReference>
<comment type="caution">
    <text evidence="6">The sequence shown here is derived from an EMBL/GenBank/DDBJ whole genome shotgun (WGS) entry which is preliminary data.</text>
</comment>
<dbReference type="PANTHER" id="PTHR30055">
    <property type="entry name" value="HTH-TYPE TRANSCRIPTIONAL REGULATOR RUTR"/>
    <property type="match status" value="1"/>
</dbReference>
<dbReference type="InterPro" id="IPR050109">
    <property type="entry name" value="HTH-type_TetR-like_transc_reg"/>
</dbReference>
<keyword evidence="2 4" id="KW-0238">DNA-binding</keyword>
<evidence type="ECO:0000256" key="3">
    <source>
        <dbReference type="ARBA" id="ARBA00023163"/>
    </source>
</evidence>
<evidence type="ECO:0000256" key="2">
    <source>
        <dbReference type="ARBA" id="ARBA00023125"/>
    </source>
</evidence>
<accession>A0ABN0T5M8</accession>